<evidence type="ECO:0000313" key="4">
    <source>
        <dbReference type="EMBL" id="CAB4584674.1"/>
    </source>
</evidence>
<dbReference type="Gene3D" id="3.40.50.10490">
    <property type="entry name" value="Glucose-6-phosphate isomerase like protein, domain 1"/>
    <property type="match status" value="2"/>
</dbReference>
<organism evidence="4">
    <name type="scientific">freshwater metagenome</name>
    <dbReference type="NCBI Taxonomy" id="449393"/>
    <lineage>
        <taxon>unclassified sequences</taxon>
        <taxon>metagenomes</taxon>
        <taxon>ecological metagenomes</taxon>
    </lineage>
</organism>
<dbReference type="PANTHER" id="PTHR11469">
    <property type="entry name" value="GLUCOSE-6-PHOSPHATE ISOMERASE"/>
    <property type="match status" value="1"/>
</dbReference>
<dbReference type="GO" id="GO:0097367">
    <property type="term" value="F:carbohydrate derivative binding"/>
    <property type="evidence" value="ECO:0007669"/>
    <property type="project" value="InterPro"/>
</dbReference>
<dbReference type="Pfam" id="PF00342">
    <property type="entry name" value="PGI"/>
    <property type="match status" value="1"/>
</dbReference>
<dbReference type="SUPFAM" id="SSF53697">
    <property type="entry name" value="SIS domain"/>
    <property type="match status" value="1"/>
</dbReference>
<dbReference type="InterPro" id="IPR001672">
    <property type="entry name" value="G6P_Isomerase"/>
</dbReference>
<keyword evidence="2" id="KW-0324">Glycolysis</keyword>
<dbReference type="GO" id="GO:0004347">
    <property type="term" value="F:glucose-6-phosphate isomerase activity"/>
    <property type="evidence" value="ECO:0007669"/>
    <property type="project" value="InterPro"/>
</dbReference>
<dbReference type="GO" id="GO:0006096">
    <property type="term" value="P:glycolytic process"/>
    <property type="evidence" value="ECO:0007669"/>
    <property type="project" value="UniProtKB-KW"/>
</dbReference>
<reference evidence="4" key="1">
    <citation type="submission" date="2020-05" db="EMBL/GenBank/DDBJ databases">
        <authorList>
            <person name="Chiriac C."/>
            <person name="Salcher M."/>
            <person name="Ghai R."/>
            <person name="Kavagutti S V."/>
        </authorList>
    </citation>
    <scope>NUCLEOTIDE SEQUENCE</scope>
</reference>
<keyword evidence="3" id="KW-0413">Isomerase</keyword>
<protein>
    <submittedName>
        <fullName evidence="4">Unannotated protein</fullName>
    </submittedName>
</protein>
<name>A0A6J6FCQ2_9ZZZZ</name>
<accession>A0A6J6FCQ2</accession>
<evidence type="ECO:0000256" key="1">
    <source>
        <dbReference type="ARBA" id="ARBA00022432"/>
    </source>
</evidence>
<evidence type="ECO:0000256" key="2">
    <source>
        <dbReference type="ARBA" id="ARBA00023152"/>
    </source>
</evidence>
<proteinExistence type="predicted"/>
<keyword evidence="1" id="KW-0312">Gluconeogenesis</keyword>
<dbReference type="GO" id="GO:0006094">
    <property type="term" value="P:gluconeogenesis"/>
    <property type="evidence" value="ECO:0007669"/>
    <property type="project" value="UniProtKB-KW"/>
</dbReference>
<dbReference type="GO" id="GO:0048029">
    <property type="term" value="F:monosaccharide binding"/>
    <property type="evidence" value="ECO:0007669"/>
    <property type="project" value="TreeGrafter"/>
</dbReference>
<sequence length="512" mass="54849">MIRIHGEAVSGIDKVDPLYLSLVEASTRLRSKDATLWSASSESEALTRLAWIDFPTESVKLIPSLDALWAQYSGFTRIILCAMGGSSLAPQVIAAAHGKSIFILDSTDPDVVNRALAGNLASTLVIVSSKSGSTIETLSHLALFQNTFQIQGLSPQKHLLVITDANSPLDLHAKSLQLPTVYANPNVGGRFSALSAYGLAPTAILGIDISLILEQARKAEKEFEGLHSPAVGVAYLLAKSKSHFISITDAQSSMPGLSDWIEQMLAESSGKNGTGVLPVIVERIGAPLAGKSLNVSFAGNCDLVVEGELGAQFIFWEWVTALLCHTLNVDPFNQPDVVRSKEKTSFLLEQWNGNLPPLQCDQSEGSVEIFGNALGISETLTDCIDSLNDDGYLCVMAYLDSTVNVELGELRQILAEKCASPVSFGWGPRSLHSTGQFHKGGPANGIFLQITAEPSVDVAIPGQMFSFHTLIMAQALGDAEILAARNQKVIRLHLKDRYAGISEILASARAII</sequence>
<dbReference type="PROSITE" id="PS51463">
    <property type="entry name" value="P_GLUCOSE_ISOMERASE_3"/>
    <property type="match status" value="1"/>
</dbReference>
<dbReference type="InterPro" id="IPR046348">
    <property type="entry name" value="SIS_dom_sf"/>
</dbReference>
<dbReference type="AlphaFoldDB" id="A0A6J6FCQ2"/>
<dbReference type="PANTHER" id="PTHR11469:SF1">
    <property type="entry name" value="GLUCOSE-6-PHOSPHATE ISOMERASE"/>
    <property type="match status" value="1"/>
</dbReference>
<dbReference type="EMBL" id="CAEZUA010000015">
    <property type="protein sequence ID" value="CAB4584674.1"/>
    <property type="molecule type" value="Genomic_DNA"/>
</dbReference>
<dbReference type="GO" id="GO:0005829">
    <property type="term" value="C:cytosol"/>
    <property type="evidence" value="ECO:0007669"/>
    <property type="project" value="TreeGrafter"/>
</dbReference>
<gene>
    <name evidence="4" type="ORF">UFOPK1773_00397</name>
</gene>
<dbReference type="GO" id="GO:0051156">
    <property type="term" value="P:glucose 6-phosphate metabolic process"/>
    <property type="evidence" value="ECO:0007669"/>
    <property type="project" value="TreeGrafter"/>
</dbReference>
<evidence type="ECO:0000256" key="3">
    <source>
        <dbReference type="ARBA" id="ARBA00023235"/>
    </source>
</evidence>